<evidence type="ECO:0000256" key="2">
    <source>
        <dbReference type="SAM" id="Phobius"/>
    </source>
</evidence>
<feature type="transmembrane region" description="Helical" evidence="2">
    <location>
        <begin position="67"/>
        <end position="87"/>
    </location>
</feature>
<keyword evidence="2" id="KW-1133">Transmembrane helix</keyword>
<evidence type="ECO:0000256" key="1">
    <source>
        <dbReference type="SAM" id="MobiDB-lite"/>
    </source>
</evidence>
<reference evidence="3 4" key="2">
    <citation type="journal article" date="2008" name="Nature">
        <title>The Phaeodactylum genome reveals the evolutionary history of diatom genomes.</title>
        <authorList>
            <person name="Bowler C."/>
            <person name="Allen A.E."/>
            <person name="Badger J.H."/>
            <person name="Grimwood J."/>
            <person name="Jabbari K."/>
            <person name="Kuo A."/>
            <person name="Maheswari U."/>
            <person name="Martens C."/>
            <person name="Maumus F."/>
            <person name="Otillar R.P."/>
            <person name="Rayko E."/>
            <person name="Salamov A."/>
            <person name="Vandepoele K."/>
            <person name="Beszteri B."/>
            <person name="Gruber A."/>
            <person name="Heijde M."/>
            <person name="Katinka M."/>
            <person name="Mock T."/>
            <person name="Valentin K."/>
            <person name="Verret F."/>
            <person name="Berges J.A."/>
            <person name="Brownlee C."/>
            <person name="Cadoret J.P."/>
            <person name="Chiovitti A."/>
            <person name="Choi C.J."/>
            <person name="Coesel S."/>
            <person name="De Martino A."/>
            <person name="Detter J.C."/>
            <person name="Durkin C."/>
            <person name="Falciatore A."/>
            <person name="Fournet J."/>
            <person name="Haruta M."/>
            <person name="Huysman M.J."/>
            <person name="Jenkins B.D."/>
            <person name="Jiroutova K."/>
            <person name="Jorgensen R.E."/>
            <person name="Joubert Y."/>
            <person name="Kaplan A."/>
            <person name="Kroger N."/>
            <person name="Kroth P.G."/>
            <person name="La Roche J."/>
            <person name="Lindquist E."/>
            <person name="Lommer M."/>
            <person name="Martin-Jezequel V."/>
            <person name="Lopez P.J."/>
            <person name="Lucas S."/>
            <person name="Mangogna M."/>
            <person name="McGinnis K."/>
            <person name="Medlin L.K."/>
            <person name="Montsant A."/>
            <person name="Oudot-Le Secq M.P."/>
            <person name="Napoli C."/>
            <person name="Obornik M."/>
            <person name="Parker M.S."/>
            <person name="Petit J.L."/>
            <person name="Porcel B.M."/>
            <person name="Poulsen N."/>
            <person name="Robison M."/>
            <person name="Rychlewski L."/>
            <person name="Rynearson T.A."/>
            <person name="Schmutz J."/>
            <person name="Shapiro H."/>
            <person name="Siaut M."/>
            <person name="Stanley M."/>
            <person name="Sussman M.R."/>
            <person name="Taylor A.R."/>
            <person name="Vardi A."/>
            <person name="von Dassow P."/>
            <person name="Vyverman W."/>
            <person name="Willis A."/>
            <person name="Wyrwicz L.S."/>
            <person name="Rokhsar D.S."/>
            <person name="Weissenbach J."/>
            <person name="Armbrust E.V."/>
            <person name="Green B.R."/>
            <person name="Van de Peer Y."/>
            <person name="Grigoriev I.V."/>
        </authorList>
    </citation>
    <scope>NUCLEOTIDE SEQUENCE [LARGE SCALE GENOMIC DNA]</scope>
    <source>
        <strain evidence="3 4">CCMP1335</strain>
    </source>
</reference>
<dbReference type="KEGG" id="tps:THAPSDRAFT_11896"/>
<feature type="region of interest" description="Disordered" evidence="1">
    <location>
        <begin position="156"/>
        <end position="316"/>
    </location>
</feature>
<keyword evidence="2" id="KW-0472">Membrane</keyword>
<keyword evidence="2" id="KW-0812">Transmembrane</keyword>
<proteinExistence type="predicted"/>
<dbReference type="HOGENOM" id="CLU_881351_0_0_1"/>
<dbReference type="RefSeq" id="XP_002295085.1">
    <property type="nucleotide sequence ID" value="XM_002295049.1"/>
</dbReference>
<gene>
    <name evidence="3" type="ORF">THAPSDRAFT_11896</name>
</gene>
<keyword evidence="4" id="KW-1185">Reference proteome</keyword>
<protein>
    <submittedName>
        <fullName evidence="3">Uncharacterized protein</fullName>
    </submittedName>
</protein>
<dbReference type="GeneID" id="7449413"/>
<dbReference type="PaxDb" id="35128-Thaps11896"/>
<feature type="compositionally biased region" description="Low complexity" evidence="1">
    <location>
        <begin position="238"/>
        <end position="283"/>
    </location>
</feature>
<feature type="compositionally biased region" description="Basic and acidic residues" evidence="1">
    <location>
        <begin position="103"/>
        <end position="123"/>
    </location>
</feature>
<organism evidence="3 4">
    <name type="scientific">Thalassiosira pseudonana</name>
    <name type="common">Marine diatom</name>
    <name type="synonym">Cyclotella nana</name>
    <dbReference type="NCBI Taxonomy" id="35128"/>
    <lineage>
        <taxon>Eukaryota</taxon>
        <taxon>Sar</taxon>
        <taxon>Stramenopiles</taxon>
        <taxon>Ochrophyta</taxon>
        <taxon>Bacillariophyta</taxon>
        <taxon>Coscinodiscophyceae</taxon>
        <taxon>Thalassiosirophycidae</taxon>
        <taxon>Thalassiosirales</taxon>
        <taxon>Thalassiosiraceae</taxon>
        <taxon>Thalassiosira</taxon>
    </lineage>
</organism>
<accession>B8CFV8</accession>
<feature type="compositionally biased region" description="Low complexity" evidence="1">
    <location>
        <begin position="156"/>
        <end position="205"/>
    </location>
</feature>
<evidence type="ECO:0000313" key="3">
    <source>
        <dbReference type="EMBL" id="EED87865.1"/>
    </source>
</evidence>
<feature type="region of interest" description="Disordered" evidence="1">
    <location>
        <begin position="91"/>
        <end position="142"/>
    </location>
</feature>
<reference evidence="3 4" key="1">
    <citation type="journal article" date="2004" name="Science">
        <title>The genome of the diatom Thalassiosira pseudonana: ecology, evolution, and metabolism.</title>
        <authorList>
            <person name="Armbrust E.V."/>
            <person name="Berges J.A."/>
            <person name="Bowler C."/>
            <person name="Green B.R."/>
            <person name="Martinez D."/>
            <person name="Putnam N.H."/>
            <person name="Zhou S."/>
            <person name="Allen A.E."/>
            <person name="Apt K.E."/>
            <person name="Bechner M."/>
            <person name="Brzezinski M.A."/>
            <person name="Chaal B.K."/>
            <person name="Chiovitti A."/>
            <person name="Davis A.K."/>
            <person name="Demarest M.S."/>
            <person name="Detter J.C."/>
            <person name="Glavina T."/>
            <person name="Goodstein D."/>
            <person name="Hadi M.Z."/>
            <person name="Hellsten U."/>
            <person name="Hildebrand M."/>
            <person name="Jenkins B.D."/>
            <person name="Jurka J."/>
            <person name="Kapitonov V.V."/>
            <person name="Kroger N."/>
            <person name="Lau W.W."/>
            <person name="Lane T.W."/>
            <person name="Larimer F.W."/>
            <person name="Lippmeier J.C."/>
            <person name="Lucas S."/>
            <person name="Medina M."/>
            <person name="Montsant A."/>
            <person name="Obornik M."/>
            <person name="Parker M.S."/>
            <person name="Palenik B."/>
            <person name="Pazour G.J."/>
            <person name="Richardson P.M."/>
            <person name="Rynearson T.A."/>
            <person name="Saito M.A."/>
            <person name="Schwartz D.C."/>
            <person name="Thamatrakoln K."/>
            <person name="Valentin K."/>
            <person name="Vardi A."/>
            <person name="Wilkerson F.P."/>
            <person name="Rokhsar D.S."/>
        </authorList>
    </citation>
    <scope>NUCLEOTIDE SEQUENCE [LARGE SCALE GENOMIC DNA]</scope>
    <source>
        <strain evidence="3 4">CCMP1335</strain>
    </source>
</reference>
<sequence>MAYPRRRSLSLDDGDFDRNSGSRMPSHRHLPGEPSQHDGYPAQSISPLAPPPSATAASAMGGLYSSLYSVIFSLVHLVLTVVLSPVIKTAHAPHQKTSPTLRSEQRQQPEHDDDGSRGSHGDLYELEAGNYPTSAVGSGSGMTSISSYSVPEFKGSSVGSSSTSSTSSSGSFNGSQSRPSFSNVRSSSLPVGSSTSSSHGNLFSSHKTRRVKSVHFSDETRRTTRRPPLGRIKICDESISSMSVQSGSSSSTAASTISTSSRRSRSFSSSSSSRSASSAKTMSVYNGRYHKRVQSSLGVGSGGSGRRVHHSAYFLD</sequence>
<dbReference type="Proteomes" id="UP000001449">
    <property type="component" value="Chromosome 22"/>
</dbReference>
<feature type="region of interest" description="Disordered" evidence="1">
    <location>
        <begin position="1"/>
        <end position="56"/>
    </location>
</feature>
<name>B8CFV8_THAPS</name>
<dbReference type="InParanoid" id="B8CFV8"/>
<dbReference type="EMBL" id="CM000653">
    <property type="protein sequence ID" value="EED87865.1"/>
    <property type="molecule type" value="Genomic_DNA"/>
</dbReference>
<evidence type="ECO:0000313" key="4">
    <source>
        <dbReference type="Proteomes" id="UP000001449"/>
    </source>
</evidence>
<dbReference type="AlphaFoldDB" id="B8CFV8"/>